<name>A0ABD1NAC4_9FABA</name>
<sequence>MMFRASHNPRHILHRGQTDPHIVKSLPSLKQYKRETEEEKEHRRAENGTFVSHATVKMAILQETNGERRKKHNKVKKSEESRDLHYTRQTRSTTSIIHALCQF</sequence>
<comment type="caution">
    <text evidence="2">The sequence shown here is derived from an EMBL/GenBank/DDBJ whole genome shotgun (WGS) entry which is preliminary data.</text>
</comment>
<gene>
    <name evidence="2" type="ORF">Fmac_005405</name>
</gene>
<dbReference type="AlphaFoldDB" id="A0ABD1NAC4"/>
<dbReference type="Proteomes" id="UP001603857">
    <property type="component" value="Unassembled WGS sequence"/>
</dbReference>
<proteinExistence type="predicted"/>
<protein>
    <submittedName>
        <fullName evidence="2">Uncharacterized protein</fullName>
    </submittedName>
</protein>
<feature type="region of interest" description="Disordered" evidence="1">
    <location>
        <begin position="63"/>
        <end position="91"/>
    </location>
</feature>
<evidence type="ECO:0000313" key="2">
    <source>
        <dbReference type="EMBL" id="KAL2344120.1"/>
    </source>
</evidence>
<evidence type="ECO:0000313" key="3">
    <source>
        <dbReference type="Proteomes" id="UP001603857"/>
    </source>
</evidence>
<feature type="region of interest" description="Disordered" evidence="1">
    <location>
        <begin position="1"/>
        <end position="22"/>
    </location>
</feature>
<keyword evidence="3" id="KW-1185">Reference proteome</keyword>
<feature type="compositionally biased region" description="Basic and acidic residues" evidence="1">
    <location>
        <begin position="76"/>
        <end position="86"/>
    </location>
</feature>
<organism evidence="2 3">
    <name type="scientific">Flemingia macrophylla</name>
    <dbReference type="NCBI Taxonomy" id="520843"/>
    <lineage>
        <taxon>Eukaryota</taxon>
        <taxon>Viridiplantae</taxon>
        <taxon>Streptophyta</taxon>
        <taxon>Embryophyta</taxon>
        <taxon>Tracheophyta</taxon>
        <taxon>Spermatophyta</taxon>
        <taxon>Magnoliopsida</taxon>
        <taxon>eudicotyledons</taxon>
        <taxon>Gunneridae</taxon>
        <taxon>Pentapetalae</taxon>
        <taxon>rosids</taxon>
        <taxon>fabids</taxon>
        <taxon>Fabales</taxon>
        <taxon>Fabaceae</taxon>
        <taxon>Papilionoideae</taxon>
        <taxon>50 kb inversion clade</taxon>
        <taxon>NPAAA clade</taxon>
        <taxon>indigoferoid/millettioid clade</taxon>
        <taxon>Phaseoleae</taxon>
        <taxon>Flemingia</taxon>
    </lineage>
</organism>
<evidence type="ECO:0000256" key="1">
    <source>
        <dbReference type="SAM" id="MobiDB-lite"/>
    </source>
</evidence>
<dbReference type="EMBL" id="JBGMDY010000002">
    <property type="protein sequence ID" value="KAL2344120.1"/>
    <property type="molecule type" value="Genomic_DNA"/>
</dbReference>
<accession>A0ABD1NAC4</accession>
<reference evidence="2 3" key="1">
    <citation type="submission" date="2024-08" db="EMBL/GenBank/DDBJ databases">
        <title>Insights into the chromosomal genome structure of Flemingia macrophylla.</title>
        <authorList>
            <person name="Ding Y."/>
            <person name="Zhao Y."/>
            <person name="Bi W."/>
            <person name="Wu M."/>
            <person name="Zhao G."/>
            <person name="Gong Y."/>
            <person name="Li W."/>
            <person name="Zhang P."/>
        </authorList>
    </citation>
    <scope>NUCLEOTIDE SEQUENCE [LARGE SCALE GENOMIC DNA]</scope>
    <source>
        <strain evidence="2">DYQJB</strain>
        <tissue evidence="2">Leaf</tissue>
    </source>
</reference>